<dbReference type="Proteomes" id="UP000762676">
    <property type="component" value="Unassembled WGS sequence"/>
</dbReference>
<organism evidence="1 2">
    <name type="scientific">Elysia marginata</name>
    <dbReference type="NCBI Taxonomy" id="1093978"/>
    <lineage>
        <taxon>Eukaryota</taxon>
        <taxon>Metazoa</taxon>
        <taxon>Spiralia</taxon>
        <taxon>Lophotrochozoa</taxon>
        <taxon>Mollusca</taxon>
        <taxon>Gastropoda</taxon>
        <taxon>Heterobranchia</taxon>
        <taxon>Euthyneura</taxon>
        <taxon>Panpulmonata</taxon>
        <taxon>Sacoglossa</taxon>
        <taxon>Placobranchoidea</taxon>
        <taxon>Plakobranchidae</taxon>
        <taxon>Elysia</taxon>
    </lineage>
</organism>
<dbReference type="EMBL" id="BMAT01013026">
    <property type="protein sequence ID" value="GFS04264.1"/>
    <property type="molecule type" value="Genomic_DNA"/>
</dbReference>
<keyword evidence="2" id="KW-1185">Reference proteome</keyword>
<gene>
    <name evidence="1" type="ORF">ElyMa_006491700</name>
</gene>
<proteinExistence type="predicted"/>
<evidence type="ECO:0000313" key="1">
    <source>
        <dbReference type="EMBL" id="GFS04264.1"/>
    </source>
</evidence>
<protein>
    <submittedName>
        <fullName evidence="1">Uncharacterized protein</fullName>
    </submittedName>
</protein>
<reference evidence="1 2" key="1">
    <citation type="journal article" date="2021" name="Elife">
        <title>Chloroplast acquisition without the gene transfer in kleptoplastic sea slugs, Plakobranchus ocellatus.</title>
        <authorList>
            <person name="Maeda T."/>
            <person name="Takahashi S."/>
            <person name="Yoshida T."/>
            <person name="Shimamura S."/>
            <person name="Takaki Y."/>
            <person name="Nagai Y."/>
            <person name="Toyoda A."/>
            <person name="Suzuki Y."/>
            <person name="Arimoto A."/>
            <person name="Ishii H."/>
            <person name="Satoh N."/>
            <person name="Nishiyama T."/>
            <person name="Hasebe M."/>
            <person name="Maruyama T."/>
            <person name="Minagawa J."/>
            <person name="Obokata J."/>
            <person name="Shigenobu S."/>
        </authorList>
    </citation>
    <scope>NUCLEOTIDE SEQUENCE [LARGE SCALE GENOMIC DNA]</scope>
</reference>
<accession>A0AAV4I1X3</accession>
<name>A0AAV4I1X3_9GAST</name>
<sequence length="117" mass="13291">MLRNEPANAKSQVPDATTGPHCLTCRPIHNACGSTGEARESCFWTACMQEAERCQTYGYEAVLPKSKTLWFLFTLLFDFLKSSHDLEHMRSIAQQRDEWTKLAARIREAAEASQSEH</sequence>
<comment type="caution">
    <text evidence="1">The sequence shown here is derived from an EMBL/GenBank/DDBJ whole genome shotgun (WGS) entry which is preliminary data.</text>
</comment>
<dbReference type="AlphaFoldDB" id="A0AAV4I1X3"/>
<evidence type="ECO:0000313" key="2">
    <source>
        <dbReference type="Proteomes" id="UP000762676"/>
    </source>
</evidence>